<dbReference type="Proteomes" id="UP000075884">
    <property type="component" value="Unassembled WGS sequence"/>
</dbReference>
<proteinExistence type="predicted"/>
<name>A0A182NXE6_9DIPT</name>
<dbReference type="EnsemblMetazoa" id="ADIR014526-RA">
    <property type="protein sequence ID" value="ADIR014526-PA"/>
    <property type="gene ID" value="ADIR014526"/>
</dbReference>
<protein>
    <submittedName>
        <fullName evidence="2">Uncharacterized protein</fullName>
    </submittedName>
</protein>
<evidence type="ECO:0000313" key="2">
    <source>
        <dbReference type="EnsemblMetazoa" id="ADIR014526-PA"/>
    </source>
</evidence>
<feature type="chain" id="PRO_5008130540" evidence="1">
    <location>
        <begin position="24"/>
        <end position="99"/>
    </location>
</feature>
<sequence length="99" mass="10840">MKFAIVLFVAIACVCMFSTSVQGQGQGDDDDVDPDFVQPLRQYLKHLTRRRQQNEGGGDDGGDDDYGDLPCVPGLYGKCMPFALLRGRGMVHGQEQMVG</sequence>
<organism evidence="2 3">
    <name type="scientific">Anopheles dirus</name>
    <dbReference type="NCBI Taxonomy" id="7168"/>
    <lineage>
        <taxon>Eukaryota</taxon>
        <taxon>Metazoa</taxon>
        <taxon>Ecdysozoa</taxon>
        <taxon>Arthropoda</taxon>
        <taxon>Hexapoda</taxon>
        <taxon>Insecta</taxon>
        <taxon>Pterygota</taxon>
        <taxon>Neoptera</taxon>
        <taxon>Endopterygota</taxon>
        <taxon>Diptera</taxon>
        <taxon>Nematocera</taxon>
        <taxon>Culicoidea</taxon>
        <taxon>Culicidae</taxon>
        <taxon>Anophelinae</taxon>
        <taxon>Anopheles</taxon>
    </lineage>
</organism>
<evidence type="ECO:0000313" key="3">
    <source>
        <dbReference type="Proteomes" id="UP000075884"/>
    </source>
</evidence>
<evidence type="ECO:0000256" key="1">
    <source>
        <dbReference type="SAM" id="SignalP"/>
    </source>
</evidence>
<reference evidence="2" key="2">
    <citation type="submission" date="2020-05" db="UniProtKB">
        <authorList>
            <consortium name="EnsemblMetazoa"/>
        </authorList>
    </citation>
    <scope>IDENTIFICATION</scope>
    <source>
        <strain evidence="2">WRAIR2</strain>
    </source>
</reference>
<dbReference type="AlphaFoldDB" id="A0A182NXE6"/>
<dbReference type="VEuPathDB" id="VectorBase:ADIR014526"/>
<feature type="signal peptide" evidence="1">
    <location>
        <begin position="1"/>
        <end position="23"/>
    </location>
</feature>
<keyword evidence="1" id="KW-0732">Signal</keyword>
<keyword evidence="3" id="KW-1185">Reference proteome</keyword>
<accession>A0A182NXE6</accession>
<reference evidence="3" key="1">
    <citation type="submission" date="2013-03" db="EMBL/GenBank/DDBJ databases">
        <title>The Genome Sequence of Anopheles dirus WRAIR2.</title>
        <authorList>
            <consortium name="The Broad Institute Genomics Platform"/>
            <person name="Neafsey D.E."/>
            <person name="Walton C."/>
            <person name="Walker B."/>
            <person name="Young S.K."/>
            <person name="Zeng Q."/>
            <person name="Gargeya S."/>
            <person name="Fitzgerald M."/>
            <person name="Haas B."/>
            <person name="Abouelleil A."/>
            <person name="Allen A.W."/>
            <person name="Alvarado L."/>
            <person name="Arachchi H.M."/>
            <person name="Berlin A.M."/>
            <person name="Chapman S.B."/>
            <person name="Gainer-Dewar J."/>
            <person name="Goldberg J."/>
            <person name="Griggs A."/>
            <person name="Gujja S."/>
            <person name="Hansen M."/>
            <person name="Howarth C."/>
            <person name="Imamovic A."/>
            <person name="Ireland A."/>
            <person name="Larimer J."/>
            <person name="McCowan C."/>
            <person name="Murphy C."/>
            <person name="Pearson M."/>
            <person name="Poon T.W."/>
            <person name="Priest M."/>
            <person name="Roberts A."/>
            <person name="Saif S."/>
            <person name="Shea T."/>
            <person name="Sisk P."/>
            <person name="Sykes S."/>
            <person name="Wortman J."/>
            <person name="Nusbaum C."/>
            <person name="Birren B."/>
        </authorList>
    </citation>
    <scope>NUCLEOTIDE SEQUENCE [LARGE SCALE GENOMIC DNA]</scope>
    <source>
        <strain evidence="3">WRAIR2</strain>
    </source>
</reference>